<keyword evidence="1" id="KW-1133">Transmembrane helix</keyword>
<dbReference type="Proteomes" id="UP000242754">
    <property type="component" value="Unassembled WGS sequence"/>
</dbReference>
<evidence type="ECO:0000313" key="3">
    <source>
        <dbReference type="Proteomes" id="UP000242754"/>
    </source>
</evidence>
<feature type="transmembrane region" description="Helical" evidence="1">
    <location>
        <begin position="44"/>
        <end position="63"/>
    </location>
</feature>
<proteinExistence type="predicted"/>
<evidence type="ECO:0008006" key="4">
    <source>
        <dbReference type="Google" id="ProtNLM"/>
    </source>
</evidence>
<sequence>MESVKIYLLTLAVFFLVDIVWLGVISKNLYKKYLGHLMTPTVNWTAAIIFYLLFIAGLVFFVINPALAKGSLLYAILAGGFFGLIAYGTYDLTNLATLKDWPLLITVIDLVWGTFLNAATAGITYVVAEKFFF</sequence>
<accession>A0A143Y9T0</accession>
<dbReference type="RefSeq" id="WP_087030624.1">
    <property type="nucleotide sequence ID" value="NZ_FJNE01000001.1"/>
</dbReference>
<organism evidence="2 3">
    <name type="scientific">Trichococcus palustris</name>
    <dbReference type="NCBI Taxonomy" id="140314"/>
    <lineage>
        <taxon>Bacteria</taxon>
        <taxon>Bacillati</taxon>
        <taxon>Bacillota</taxon>
        <taxon>Bacilli</taxon>
        <taxon>Lactobacillales</taxon>
        <taxon>Carnobacteriaceae</taxon>
        <taxon>Trichococcus</taxon>
    </lineage>
</organism>
<gene>
    <name evidence="2" type="ORF">Tpal_402</name>
</gene>
<evidence type="ECO:0000313" key="2">
    <source>
        <dbReference type="EMBL" id="CZQ83130.1"/>
    </source>
</evidence>
<dbReference type="STRING" id="140314.SAMN04488076_103110"/>
<name>A0A143Y9T0_9LACT</name>
<dbReference type="InterPro" id="IPR018687">
    <property type="entry name" value="DUF2177_membr"/>
</dbReference>
<feature type="transmembrane region" description="Helical" evidence="1">
    <location>
        <begin position="7"/>
        <end position="24"/>
    </location>
</feature>
<dbReference type="EMBL" id="FJNE01000001">
    <property type="protein sequence ID" value="CZQ83130.1"/>
    <property type="molecule type" value="Genomic_DNA"/>
</dbReference>
<keyword evidence="1" id="KW-0472">Membrane</keyword>
<protein>
    <recommendedName>
        <fullName evidence="4">DUF2177 family protein</fullName>
    </recommendedName>
</protein>
<reference evidence="2 3" key="1">
    <citation type="submission" date="2016-02" db="EMBL/GenBank/DDBJ databases">
        <authorList>
            <person name="Wen L."/>
            <person name="He K."/>
            <person name="Yang H."/>
        </authorList>
    </citation>
    <scope>NUCLEOTIDE SEQUENCE [LARGE SCALE GENOMIC DNA]</scope>
    <source>
        <strain evidence="2">Trichococcus palustris</strain>
    </source>
</reference>
<feature type="transmembrane region" description="Helical" evidence="1">
    <location>
        <begin position="110"/>
        <end position="128"/>
    </location>
</feature>
<keyword evidence="3" id="KW-1185">Reference proteome</keyword>
<dbReference type="AlphaFoldDB" id="A0A143Y9T0"/>
<evidence type="ECO:0000256" key="1">
    <source>
        <dbReference type="SAM" id="Phobius"/>
    </source>
</evidence>
<keyword evidence="1" id="KW-0812">Transmembrane</keyword>
<dbReference type="OrthoDB" id="166547at2"/>
<feature type="transmembrane region" description="Helical" evidence="1">
    <location>
        <begin position="72"/>
        <end position="90"/>
    </location>
</feature>
<dbReference type="Pfam" id="PF09945">
    <property type="entry name" value="DUF2177"/>
    <property type="match status" value="1"/>
</dbReference>